<dbReference type="Pfam" id="PF01061">
    <property type="entry name" value="ABC2_membrane"/>
    <property type="match status" value="1"/>
</dbReference>
<evidence type="ECO:0000259" key="6">
    <source>
        <dbReference type="Pfam" id="PF01061"/>
    </source>
</evidence>
<comment type="subcellular location">
    <subcellularLocation>
        <location evidence="1">Membrane</location>
        <topology evidence="1">Multi-pass membrane protein</topology>
    </subcellularLocation>
</comment>
<dbReference type="KEGG" id="asul:DFR86_03505"/>
<evidence type="ECO:0000256" key="4">
    <source>
        <dbReference type="ARBA" id="ARBA00023136"/>
    </source>
</evidence>
<evidence type="ECO:0000256" key="1">
    <source>
        <dbReference type="ARBA" id="ARBA00004141"/>
    </source>
</evidence>
<feature type="transmembrane region" description="Helical" evidence="5">
    <location>
        <begin position="51"/>
        <end position="75"/>
    </location>
</feature>
<feature type="transmembrane region" description="Helical" evidence="5">
    <location>
        <begin position="160"/>
        <end position="179"/>
    </location>
</feature>
<dbReference type="EMBL" id="CP029288">
    <property type="protein sequence ID" value="AWR96713.1"/>
    <property type="molecule type" value="Genomic_DNA"/>
</dbReference>
<sequence>MMKTKFILAFIWFYGYSNIKRAPVYIIAYLSLPLSLLFFIYVISKGELLNYGILGGLISVVVSNSISLIGDFTFMRLQLRLQDLLVATQIGPLDYIMGLTLGNFIYSLPGLILYIILGIIFHIFNALQLLIILGILVILLFSTTALSITLASLIRHTRHSWGISTFMSLLFTILPPLYYPFTILPNWALDVLYISPATAASVFIQSLINSNIDLFAIIIFAIESIILLSLPLYVMKWREN</sequence>
<organism evidence="7 8">
    <name type="scientific">Acidianus sulfidivorans JP7</name>
    <dbReference type="NCBI Taxonomy" id="619593"/>
    <lineage>
        <taxon>Archaea</taxon>
        <taxon>Thermoproteota</taxon>
        <taxon>Thermoprotei</taxon>
        <taxon>Sulfolobales</taxon>
        <taxon>Sulfolobaceae</taxon>
        <taxon>Acidianus</taxon>
    </lineage>
</organism>
<dbReference type="Proteomes" id="UP000248410">
    <property type="component" value="Chromosome"/>
</dbReference>
<keyword evidence="4 5" id="KW-0472">Membrane</keyword>
<reference evidence="7 8" key="1">
    <citation type="submission" date="2018-05" db="EMBL/GenBank/DDBJ databases">
        <title>Complete Genome Sequences of Extremely Thermoacidophilic, Metal-Mobilizing Type-Strain Members of the Archaeal Family Sulfolobaceae: Acidianus brierleyi DSM-1651T, Acidianus sulfidivorans DSM-18786T, Metallosphaera hakonensis DSM-7519T, and Metallosphaera prunae DSM-10039T.</title>
        <authorList>
            <person name="Counts J.A."/>
            <person name="Kelly R.M."/>
        </authorList>
    </citation>
    <scope>NUCLEOTIDE SEQUENCE [LARGE SCALE GENOMIC DNA]</scope>
    <source>
        <strain evidence="7 8">JP7</strain>
    </source>
</reference>
<evidence type="ECO:0000256" key="5">
    <source>
        <dbReference type="SAM" id="Phobius"/>
    </source>
</evidence>
<keyword evidence="7" id="KW-0547">Nucleotide-binding</keyword>
<keyword evidence="3 5" id="KW-1133">Transmembrane helix</keyword>
<keyword evidence="7" id="KW-0067">ATP-binding</keyword>
<name>A0A2U9IL18_9CREN</name>
<dbReference type="OrthoDB" id="97972at2157"/>
<feature type="domain" description="ABC-2 type transporter transmembrane" evidence="6">
    <location>
        <begin position="15"/>
        <end position="200"/>
    </location>
</feature>
<protein>
    <submittedName>
        <fullName evidence="7">Daunorubicin ABC transporter ATP-binding protein</fullName>
    </submittedName>
</protein>
<feature type="transmembrane region" description="Helical" evidence="5">
    <location>
        <begin position="95"/>
        <end position="117"/>
    </location>
</feature>
<dbReference type="PANTHER" id="PTHR43229:SF3">
    <property type="entry name" value="ABC-TYPE MULTIDRUG TRANSPORT SYSTEM, PERMEASE COMPONENT"/>
    <property type="match status" value="1"/>
</dbReference>
<accession>A0A2U9IL18</accession>
<keyword evidence="2 5" id="KW-0812">Transmembrane</keyword>
<feature type="transmembrane region" description="Helical" evidence="5">
    <location>
        <begin position="214"/>
        <end position="234"/>
    </location>
</feature>
<feature type="transmembrane region" description="Helical" evidence="5">
    <location>
        <begin position="129"/>
        <end position="154"/>
    </location>
</feature>
<dbReference type="PANTHER" id="PTHR43229">
    <property type="entry name" value="NODULATION PROTEIN J"/>
    <property type="match status" value="1"/>
</dbReference>
<evidence type="ECO:0000256" key="2">
    <source>
        <dbReference type="ARBA" id="ARBA00022692"/>
    </source>
</evidence>
<dbReference type="GO" id="GO:0005524">
    <property type="term" value="F:ATP binding"/>
    <property type="evidence" value="ECO:0007669"/>
    <property type="project" value="UniProtKB-KW"/>
</dbReference>
<dbReference type="GO" id="GO:0140359">
    <property type="term" value="F:ABC-type transporter activity"/>
    <property type="evidence" value="ECO:0007669"/>
    <property type="project" value="InterPro"/>
</dbReference>
<gene>
    <name evidence="7" type="ORF">DFR86_03505</name>
</gene>
<evidence type="ECO:0000313" key="8">
    <source>
        <dbReference type="Proteomes" id="UP000248410"/>
    </source>
</evidence>
<dbReference type="GO" id="GO:0016020">
    <property type="term" value="C:membrane"/>
    <property type="evidence" value="ECO:0007669"/>
    <property type="project" value="UniProtKB-SubCell"/>
</dbReference>
<dbReference type="InterPro" id="IPR051784">
    <property type="entry name" value="Nod_factor_ABC_transporter"/>
</dbReference>
<keyword evidence="8" id="KW-1185">Reference proteome</keyword>
<evidence type="ECO:0000313" key="7">
    <source>
        <dbReference type="EMBL" id="AWR96713.1"/>
    </source>
</evidence>
<dbReference type="InterPro" id="IPR013525">
    <property type="entry name" value="ABC2_TM"/>
</dbReference>
<evidence type="ECO:0000256" key="3">
    <source>
        <dbReference type="ARBA" id="ARBA00022989"/>
    </source>
</evidence>
<feature type="transmembrane region" description="Helical" evidence="5">
    <location>
        <begin position="27"/>
        <end position="44"/>
    </location>
</feature>
<dbReference type="AlphaFoldDB" id="A0A2U9IL18"/>
<proteinExistence type="predicted"/>